<proteinExistence type="predicted"/>
<dbReference type="EMBL" id="JAUTBL010000001">
    <property type="protein sequence ID" value="MDQ1183548.1"/>
    <property type="molecule type" value="Genomic_DNA"/>
</dbReference>
<evidence type="ECO:0000313" key="2">
    <source>
        <dbReference type="Proteomes" id="UP001224781"/>
    </source>
</evidence>
<reference evidence="1 2" key="1">
    <citation type="submission" date="2023-07" db="EMBL/GenBank/DDBJ databases">
        <title>Functional and genomic diversity of the sorghum phyllosphere microbiome.</title>
        <authorList>
            <person name="Shade A."/>
        </authorList>
    </citation>
    <scope>NUCLEOTIDE SEQUENCE [LARGE SCALE GENOMIC DNA]</scope>
    <source>
        <strain evidence="1 2">SORGH_AS_1126</strain>
    </source>
</reference>
<sequence length="162" mass="19072">MTYMATLDELQTAGVLSLYKHKHRVIPGRGREMWFFRDAAKWLLEDFCTMEPFYEDSIAPKLQAAVLLKNFVVGEDFEPELNFWHMRPTDDDVFELKTADLRIFGWFHRPRIFVAARAQSFERTHNAPGIHAYYRDEVVKMRQQLQLDEPKWVVGATASDVF</sequence>
<accession>A0ABU0UF85</accession>
<organism evidence="1 2">
    <name type="scientific">Agrobacterium larrymoorei</name>
    <dbReference type="NCBI Taxonomy" id="160699"/>
    <lineage>
        <taxon>Bacteria</taxon>
        <taxon>Pseudomonadati</taxon>
        <taxon>Pseudomonadota</taxon>
        <taxon>Alphaproteobacteria</taxon>
        <taxon>Hyphomicrobiales</taxon>
        <taxon>Rhizobiaceae</taxon>
        <taxon>Rhizobium/Agrobacterium group</taxon>
        <taxon>Agrobacterium</taxon>
    </lineage>
</organism>
<name>A0ABU0UF85_9HYPH</name>
<comment type="caution">
    <text evidence="1">The sequence shown here is derived from an EMBL/GenBank/DDBJ whole genome shotgun (WGS) entry which is preliminary data.</text>
</comment>
<dbReference type="Proteomes" id="UP001224781">
    <property type="component" value="Unassembled WGS sequence"/>
</dbReference>
<protein>
    <submittedName>
        <fullName evidence="1">Uncharacterized protein</fullName>
    </submittedName>
</protein>
<evidence type="ECO:0000313" key="1">
    <source>
        <dbReference type="EMBL" id="MDQ1183548.1"/>
    </source>
</evidence>
<gene>
    <name evidence="1" type="ORF">QE408_000670</name>
</gene>
<keyword evidence="2" id="KW-1185">Reference proteome</keyword>